<dbReference type="EMBL" id="REGN01007775">
    <property type="protein sequence ID" value="RNA05323.1"/>
    <property type="molecule type" value="Genomic_DNA"/>
</dbReference>
<keyword evidence="2" id="KW-1185">Reference proteome</keyword>
<sequence>MLNNARNMLNIRIGSEIKLGQIKKPLQFCRKMHVIKKKIKNKQKINELHSPKHIYIIKNENFILN</sequence>
<dbReference type="AlphaFoldDB" id="A0A3M7Q1W7"/>
<evidence type="ECO:0000313" key="1">
    <source>
        <dbReference type="EMBL" id="RNA05323.1"/>
    </source>
</evidence>
<gene>
    <name evidence="1" type="ORF">BpHYR1_041531</name>
</gene>
<comment type="caution">
    <text evidence="1">The sequence shown here is derived from an EMBL/GenBank/DDBJ whole genome shotgun (WGS) entry which is preliminary data.</text>
</comment>
<protein>
    <submittedName>
        <fullName evidence="1">Uncharacterized protein</fullName>
    </submittedName>
</protein>
<evidence type="ECO:0000313" key="2">
    <source>
        <dbReference type="Proteomes" id="UP000276133"/>
    </source>
</evidence>
<name>A0A3M7Q1W7_BRAPC</name>
<dbReference type="Proteomes" id="UP000276133">
    <property type="component" value="Unassembled WGS sequence"/>
</dbReference>
<accession>A0A3M7Q1W7</accession>
<organism evidence="1 2">
    <name type="scientific">Brachionus plicatilis</name>
    <name type="common">Marine rotifer</name>
    <name type="synonym">Brachionus muelleri</name>
    <dbReference type="NCBI Taxonomy" id="10195"/>
    <lineage>
        <taxon>Eukaryota</taxon>
        <taxon>Metazoa</taxon>
        <taxon>Spiralia</taxon>
        <taxon>Gnathifera</taxon>
        <taxon>Rotifera</taxon>
        <taxon>Eurotatoria</taxon>
        <taxon>Monogononta</taxon>
        <taxon>Pseudotrocha</taxon>
        <taxon>Ploima</taxon>
        <taxon>Brachionidae</taxon>
        <taxon>Brachionus</taxon>
    </lineage>
</organism>
<proteinExistence type="predicted"/>
<reference evidence="1 2" key="1">
    <citation type="journal article" date="2018" name="Sci. Rep.">
        <title>Genomic signatures of local adaptation to the degree of environmental predictability in rotifers.</title>
        <authorList>
            <person name="Franch-Gras L."/>
            <person name="Hahn C."/>
            <person name="Garcia-Roger E.M."/>
            <person name="Carmona M.J."/>
            <person name="Serra M."/>
            <person name="Gomez A."/>
        </authorList>
    </citation>
    <scope>NUCLEOTIDE SEQUENCE [LARGE SCALE GENOMIC DNA]</scope>
    <source>
        <strain evidence="1">HYR1</strain>
    </source>
</reference>